<proteinExistence type="predicted"/>
<dbReference type="WBParaSite" id="ACRNAN_Path_866.g3339.t1">
    <property type="protein sequence ID" value="ACRNAN_Path_866.g3339.t1"/>
    <property type="gene ID" value="ACRNAN_Path_866.g3339"/>
</dbReference>
<dbReference type="Proteomes" id="UP000887540">
    <property type="component" value="Unplaced"/>
</dbReference>
<reference evidence="3" key="1">
    <citation type="submission" date="2022-11" db="UniProtKB">
        <authorList>
            <consortium name="WormBaseParasite"/>
        </authorList>
    </citation>
    <scope>IDENTIFICATION</scope>
</reference>
<dbReference type="Pfam" id="PF17305">
    <property type="entry name" value="DUF5354"/>
    <property type="match status" value="1"/>
</dbReference>
<accession>A0A914CD41</accession>
<dbReference type="InterPro" id="IPR035291">
    <property type="entry name" value="DUF5354"/>
</dbReference>
<keyword evidence="2" id="KW-1185">Reference proteome</keyword>
<evidence type="ECO:0000313" key="2">
    <source>
        <dbReference type="Proteomes" id="UP000887540"/>
    </source>
</evidence>
<evidence type="ECO:0000313" key="3">
    <source>
        <dbReference type="WBParaSite" id="ACRNAN_Path_866.g3339.t1"/>
    </source>
</evidence>
<name>A0A914CD41_9BILA</name>
<evidence type="ECO:0000256" key="1">
    <source>
        <dbReference type="SAM" id="SignalP"/>
    </source>
</evidence>
<keyword evidence="1" id="KW-0732">Signal</keyword>
<feature type="signal peptide" evidence="1">
    <location>
        <begin position="1"/>
        <end position="27"/>
    </location>
</feature>
<dbReference type="AlphaFoldDB" id="A0A914CD41"/>
<protein>
    <submittedName>
        <fullName evidence="3">Uncharacterized protein</fullName>
    </submittedName>
</protein>
<sequence>MSFVQMIQAVASLKVLVLLVLVDMSRALTCYQTNEKTGELVEVENEDFVFCVLFPSRRSLKNGVFVQGIADGMTQDDLDAPFDQFFDNSQPFYQVLSVCLYEKYNWPLVWKASPKFAGKAPEIEYQFRCLCNTDLCNARTTFEPYLTNLRKNADDNRTIRA</sequence>
<feature type="chain" id="PRO_5036975325" evidence="1">
    <location>
        <begin position="28"/>
        <end position="161"/>
    </location>
</feature>
<organism evidence="2 3">
    <name type="scientific">Acrobeloides nanus</name>
    <dbReference type="NCBI Taxonomy" id="290746"/>
    <lineage>
        <taxon>Eukaryota</taxon>
        <taxon>Metazoa</taxon>
        <taxon>Ecdysozoa</taxon>
        <taxon>Nematoda</taxon>
        <taxon>Chromadorea</taxon>
        <taxon>Rhabditida</taxon>
        <taxon>Tylenchina</taxon>
        <taxon>Cephalobomorpha</taxon>
        <taxon>Cephaloboidea</taxon>
        <taxon>Cephalobidae</taxon>
        <taxon>Acrobeloides</taxon>
    </lineage>
</organism>